<accession>A0ABY4S3I4</accession>
<feature type="domain" description="Ice-binding protein C-terminal" evidence="2">
    <location>
        <begin position="437"/>
        <end position="461"/>
    </location>
</feature>
<sequence length="467" mass="49707">MKYLALTLISLAAAPALAANTLVGFAELAADTFAPGPTSGQFQSPANGVVPPYIDKQSVQGFSAVLQGPVAGSFYVMPDNGFGNKANSVDYLLRMYAVAPDFRTATGGSGVVRAADYTSGAVRSSFDSSSYITLRDPDHKLGFSLVASGSNYPYSGSGAGSAAIPVDSSIRNGRLLTGGDLDIESVRRDKNGNLWFGEEFGPFLIKTDATGKVLKQEVSLPNSLGIGSNPLVQSPQNPYLGPNGNNLRGSNGFEGMAINPAGDKLYTLLEGPIIQDPNQKRLIINEFSIDSESYTGKTFGYRLDPAGTNIGDMTAINDHEFLVIERNGIQGTSPNAADMFKRIYKIDLNKVDADGFAEKTLVVDLLNIADPNDLNRDGKTTFDFPFVTIEDVLILDANTLLVINDNNYPGNGGRTLLGPDSTEFIKIHLDTALNVAAVPEPETYALMLAGLAGVGLAARRRRPHAQR</sequence>
<dbReference type="PANTHER" id="PTHR37957">
    <property type="entry name" value="BLR7070 PROTEIN"/>
    <property type="match status" value="1"/>
</dbReference>
<evidence type="ECO:0000256" key="1">
    <source>
        <dbReference type="SAM" id="SignalP"/>
    </source>
</evidence>
<dbReference type="EMBL" id="CP097635">
    <property type="protein sequence ID" value="URI07579.1"/>
    <property type="molecule type" value="Genomic_DNA"/>
</dbReference>
<evidence type="ECO:0000313" key="4">
    <source>
        <dbReference type="EMBL" id="URI07579.1"/>
    </source>
</evidence>
<dbReference type="RefSeq" id="WP_250195813.1">
    <property type="nucleotide sequence ID" value="NZ_CP097635.1"/>
</dbReference>
<evidence type="ECO:0000259" key="2">
    <source>
        <dbReference type="Pfam" id="PF07589"/>
    </source>
</evidence>
<organism evidence="4 5">
    <name type="scientific">Aquincola tertiaricarbonis</name>
    <dbReference type="NCBI Taxonomy" id="391953"/>
    <lineage>
        <taxon>Bacteria</taxon>
        <taxon>Pseudomonadati</taxon>
        <taxon>Pseudomonadota</taxon>
        <taxon>Betaproteobacteria</taxon>
        <taxon>Burkholderiales</taxon>
        <taxon>Sphaerotilaceae</taxon>
        <taxon>Aquincola</taxon>
    </lineage>
</organism>
<dbReference type="InterPro" id="IPR027372">
    <property type="entry name" value="Phytase-like_dom"/>
</dbReference>
<keyword evidence="5" id="KW-1185">Reference proteome</keyword>
<evidence type="ECO:0000259" key="3">
    <source>
        <dbReference type="Pfam" id="PF13449"/>
    </source>
</evidence>
<name>A0ABY4S3I4_AQUTE</name>
<evidence type="ECO:0000313" key="5">
    <source>
        <dbReference type="Proteomes" id="UP001056201"/>
    </source>
</evidence>
<dbReference type="Proteomes" id="UP001056201">
    <property type="component" value="Chromosome 1"/>
</dbReference>
<feature type="chain" id="PRO_5047350916" evidence="1">
    <location>
        <begin position="19"/>
        <end position="467"/>
    </location>
</feature>
<gene>
    <name evidence="4" type="ORF">MW290_02840</name>
</gene>
<dbReference type="PANTHER" id="PTHR37957:SF1">
    <property type="entry name" value="PHYTASE-LIKE DOMAIN-CONTAINING PROTEIN"/>
    <property type="match status" value="1"/>
</dbReference>
<protein>
    <submittedName>
        <fullName evidence="4">Esterase-like activity of phytase family protein</fullName>
    </submittedName>
</protein>
<dbReference type="NCBIfam" id="TIGR02595">
    <property type="entry name" value="PEP_CTERM"/>
    <property type="match status" value="1"/>
</dbReference>
<reference evidence="4" key="1">
    <citation type="submission" date="2022-05" db="EMBL/GenBank/DDBJ databases">
        <title>An RpoN-dependent PEP-CTERM gene is involved in floc formation of an Aquincola tertiaricarbonis strain.</title>
        <authorList>
            <person name="Qiu D."/>
            <person name="Xia M."/>
        </authorList>
    </citation>
    <scope>NUCLEOTIDE SEQUENCE</scope>
    <source>
        <strain evidence="4">RN12</strain>
    </source>
</reference>
<dbReference type="Pfam" id="PF13449">
    <property type="entry name" value="Phytase-like"/>
    <property type="match status" value="1"/>
</dbReference>
<feature type="domain" description="Phytase-like" evidence="3">
    <location>
        <begin position="57"/>
        <end position="408"/>
    </location>
</feature>
<dbReference type="InterPro" id="IPR013424">
    <property type="entry name" value="Ice-binding_C"/>
</dbReference>
<feature type="signal peptide" evidence="1">
    <location>
        <begin position="1"/>
        <end position="18"/>
    </location>
</feature>
<proteinExistence type="predicted"/>
<keyword evidence="1" id="KW-0732">Signal</keyword>
<dbReference type="Pfam" id="PF07589">
    <property type="entry name" value="PEP-CTERM"/>
    <property type="match status" value="1"/>
</dbReference>